<keyword evidence="2" id="KW-0325">Glycoprotein</keyword>
<feature type="chain" id="PRO_5012624027" description="PKD domain-containing protein" evidence="6">
    <location>
        <begin position="20"/>
        <end position="425"/>
    </location>
</feature>
<dbReference type="InterPro" id="IPR059017">
    <property type="entry name" value="PMEL_NMB_N"/>
</dbReference>
<evidence type="ECO:0000256" key="2">
    <source>
        <dbReference type="ARBA" id="ARBA00023180"/>
    </source>
</evidence>
<dbReference type="AlphaFoldDB" id="A0A226MD89"/>
<dbReference type="InterPro" id="IPR045219">
    <property type="entry name" value="PKAT"/>
</dbReference>
<keyword evidence="5" id="KW-0472">Membrane</keyword>
<dbReference type="GO" id="GO:0042470">
    <property type="term" value="C:melanosome"/>
    <property type="evidence" value="ECO:0007669"/>
    <property type="project" value="TreeGrafter"/>
</dbReference>
<protein>
    <recommendedName>
        <fullName evidence="7">PKD domain-containing protein</fullName>
    </recommendedName>
</protein>
<comment type="caution">
    <text evidence="8">The sequence shown here is derived from an EMBL/GenBank/DDBJ whole genome shotgun (WGS) entry which is preliminary data.</text>
</comment>
<feature type="region of interest" description="Disordered" evidence="4">
    <location>
        <begin position="167"/>
        <end position="275"/>
    </location>
</feature>
<dbReference type="InterPro" id="IPR022409">
    <property type="entry name" value="PKD/Chitinase_dom"/>
</dbReference>
<evidence type="ECO:0000313" key="9">
    <source>
        <dbReference type="Proteomes" id="UP000198323"/>
    </source>
</evidence>
<proteinExistence type="inferred from homology"/>
<dbReference type="PROSITE" id="PS50093">
    <property type="entry name" value="PKD"/>
    <property type="match status" value="1"/>
</dbReference>
<keyword evidence="1 6" id="KW-0732">Signal</keyword>
<evidence type="ECO:0000256" key="4">
    <source>
        <dbReference type="SAM" id="MobiDB-lite"/>
    </source>
</evidence>
<reference evidence="8 9" key="1">
    <citation type="submission" date="2016-07" db="EMBL/GenBank/DDBJ databases">
        <title>Disparate Historic Effective Population Sizes Predicted by Modern Levels of Genome Diversity for the Scaled Quail (Callipepla squamata) and the Northern Bobwhite (Colinus virginianus): Inferences from First and Second Generation Draft Genome Assemblies for Sympatric New World Quail.</title>
        <authorList>
            <person name="Oldeschulte D.L."/>
            <person name="Halley Y.A."/>
            <person name="Bhattarai E.K."/>
            <person name="Brashear W.A."/>
            <person name="Hill J."/>
            <person name="Metz R.P."/>
            <person name="Johnson C.D."/>
            <person name="Rollins D."/>
            <person name="Peterson M.J."/>
            <person name="Bickhart D.M."/>
            <person name="Decker J.E."/>
            <person name="Seabury C.M."/>
        </authorList>
    </citation>
    <scope>NUCLEOTIDE SEQUENCE [LARGE SCALE GENOMIC DNA]</scope>
    <source>
        <strain evidence="8 9">Texas</strain>
        <tissue evidence="8">Leg muscle</tissue>
    </source>
</reference>
<dbReference type="PANTHER" id="PTHR11861:SF1">
    <property type="entry name" value="MELANOCYTE PROTEIN PMEL"/>
    <property type="match status" value="1"/>
</dbReference>
<dbReference type="STRING" id="9009.A0A226MD89"/>
<dbReference type="InterPro" id="IPR046846">
    <property type="entry name" value="PKAT_KLD"/>
</dbReference>
<dbReference type="GO" id="GO:0032438">
    <property type="term" value="P:melanosome organization"/>
    <property type="evidence" value="ECO:0007669"/>
    <property type="project" value="TreeGrafter"/>
</dbReference>
<feature type="domain" description="PKD" evidence="7">
    <location>
        <begin position="120"/>
        <end position="157"/>
    </location>
</feature>
<feature type="signal peptide" evidence="6">
    <location>
        <begin position="1"/>
        <end position="19"/>
    </location>
</feature>
<feature type="transmembrane region" description="Helical" evidence="5">
    <location>
        <begin position="406"/>
        <end position="424"/>
    </location>
</feature>
<sequence>MGLHGAIVLLAALLALVTAQQRRYWQVVDGATSQLMVGTDGVALGSYTMEVVVYHYRGRQKFIPIGHASTQFSITDQVPIVVDVAQLEAAAGDGGRFVRNRPVAFSVRLHDPSHYLRDADISYSWDFGDQSGTLISRSPTVTHTYLQDGSFAARLVLQAAIPLSSCGTSAPPVVDPTTGPVPSLEPTATQPAGPTGSGTAAAPSSPTGSGTTAAPGTAVAPGASGAPAEPTGVSVVVPSDSTATEPIPDPVLSTAVAGSAAATDPTADPLLPASVSPSGDALGTVAPTAAEGSVAAEGIESVAIVQVVPAAPEGNGNSVELTVTCEGSLPEEVCTVVADAECRTAQMQTCSAVAPAPGCQLVLRQDFNQSGLYCLNVSLANGNGLAVASTRVAVGGASPAASGTTLTVGLLLIAAVLGTAAYTYR</sequence>
<dbReference type="InterPro" id="IPR000601">
    <property type="entry name" value="PKD_dom"/>
</dbReference>
<dbReference type="Proteomes" id="UP000198323">
    <property type="component" value="Unassembled WGS sequence"/>
</dbReference>
<dbReference type="CDD" id="cd00146">
    <property type="entry name" value="PKD"/>
    <property type="match status" value="1"/>
</dbReference>
<evidence type="ECO:0000259" key="7">
    <source>
        <dbReference type="PROSITE" id="PS50093"/>
    </source>
</evidence>
<evidence type="ECO:0000256" key="1">
    <source>
        <dbReference type="ARBA" id="ARBA00022729"/>
    </source>
</evidence>
<organism evidence="8 9">
    <name type="scientific">Callipepla squamata</name>
    <name type="common">Scaled quail</name>
    <dbReference type="NCBI Taxonomy" id="9009"/>
    <lineage>
        <taxon>Eukaryota</taxon>
        <taxon>Metazoa</taxon>
        <taxon>Chordata</taxon>
        <taxon>Craniata</taxon>
        <taxon>Vertebrata</taxon>
        <taxon>Euteleostomi</taxon>
        <taxon>Archelosauria</taxon>
        <taxon>Archosauria</taxon>
        <taxon>Dinosauria</taxon>
        <taxon>Saurischia</taxon>
        <taxon>Theropoda</taxon>
        <taxon>Coelurosauria</taxon>
        <taxon>Aves</taxon>
        <taxon>Neognathae</taxon>
        <taxon>Galloanserae</taxon>
        <taxon>Galliformes</taxon>
        <taxon>Odontophoridae</taxon>
        <taxon>Callipepla</taxon>
    </lineage>
</organism>
<evidence type="ECO:0000256" key="3">
    <source>
        <dbReference type="ARBA" id="ARBA00025776"/>
    </source>
</evidence>
<dbReference type="SUPFAM" id="SSF49299">
    <property type="entry name" value="PKD domain"/>
    <property type="match status" value="1"/>
</dbReference>
<dbReference type="Pfam" id="PF00801">
    <property type="entry name" value="PKD"/>
    <property type="match status" value="1"/>
</dbReference>
<dbReference type="EMBL" id="MCFN01001318">
    <property type="protein sequence ID" value="OXB53256.1"/>
    <property type="molecule type" value="Genomic_DNA"/>
</dbReference>
<dbReference type="FunFam" id="2.60.40.10:FF:001512">
    <property type="entry name" value="Premelanosome protein a"/>
    <property type="match status" value="1"/>
</dbReference>
<name>A0A226MD89_CALSU</name>
<evidence type="ECO:0000256" key="6">
    <source>
        <dbReference type="SAM" id="SignalP"/>
    </source>
</evidence>
<dbReference type="OrthoDB" id="9939762at2759"/>
<dbReference type="Gene3D" id="2.60.40.10">
    <property type="entry name" value="Immunoglobulins"/>
    <property type="match status" value="1"/>
</dbReference>
<dbReference type="SMART" id="SM00089">
    <property type="entry name" value="PKD"/>
    <property type="match status" value="1"/>
</dbReference>
<keyword evidence="9" id="KW-1185">Reference proteome</keyword>
<dbReference type="PANTHER" id="PTHR11861">
    <property type="entry name" value="MELANOCYTE PROTEIN PMEL 17-RELATED"/>
    <property type="match status" value="1"/>
</dbReference>
<dbReference type="InterPro" id="IPR013783">
    <property type="entry name" value="Ig-like_fold"/>
</dbReference>
<evidence type="ECO:0000256" key="5">
    <source>
        <dbReference type="SAM" id="Phobius"/>
    </source>
</evidence>
<feature type="compositionally biased region" description="Low complexity" evidence="4">
    <location>
        <begin position="171"/>
        <end position="232"/>
    </location>
</feature>
<keyword evidence="5" id="KW-0812">Transmembrane</keyword>
<dbReference type="InterPro" id="IPR035986">
    <property type="entry name" value="PKD_dom_sf"/>
</dbReference>
<keyword evidence="5" id="KW-1133">Transmembrane helix</keyword>
<gene>
    <name evidence="8" type="ORF">ASZ78_013612</name>
</gene>
<comment type="similarity">
    <text evidence="3">Belongs to the PMEL/NMB family.</text>
</comment>
<accession>A0A226MD89</accession>
<evidence type="ECO:0000313" key="8">
    <source>
        <dbReference type="EMBL" id="OXB53256.1"/>
    </source>
</evidence>
<dbReference type="GO" id="GO:0005886">
    <property type="term" value="C:plasma membrane"/>
    <property type="evidence" value="ECO:0007669"/>
    <property type="project" value="TreeGrafter"/>
</dbReference>
<dbReference type="Pfam" id="PF20433">
    <property type="entry name" value="PKAT_KLD"/>
    <property type="match status" value="1"/>
</dbReference>
<dbReference type="Pfam" id="PF26141">
    <property type="entry name" value="PMEL_NMB_N"/>
    <property type="match status" value="1"/>
</dbReference>